<keyword evidence="4" id="KW-1185">Reference proteome</keyword>
<reference evidence="3" key="3">
    <citation type="submission" date="2018-08" db="UniProtKB">
        <authorList>
            <consortium name="EnsemblPlants"/>
        </authorList>
    </citation>
    <scope>IDENTIFICATION</scope>
    <source>
        <strain evidence="3">cv. Bd21</strain>
    </source>
</reference>
<dbReference type="EnsemblPlants" id="PNT63022">
    <property type="protein sequence ID" value="PNT63022"/>
    <property type="gene ID" value="BRADI_4g10441v3"/>
</dbReference>
<reference evidence="2" key="2">
    <citation type="submission" date="2017-06" db="EMBL/GenBank/DDBJ databases">
        <title>WGS assembly of Brachypodium distachyon.</title>
        <authorList>
            <consortium name="The International Brachypodium Initiative"/>
            <person name="Lucas S."/>
            <person name="Harmon-Smith M."/>
            <person name="Lail K."/>
            <person name="Tice H."/>
            <person name="Grimwood J."/>
            <person name="Bruce D."/>
            <person name="Barry K."/>
            <person name="Shu S."/>
            <person name="Lindquist E."/>
            <person name="Wang M."/>
            <person name="Pitluck S."/>
            <person name="Vogel J.P."/>
            <person name="Garvin D.F."/>
            <person name="Mockler T.C."/>
            <person name="Schmutz J."/>
            <person name="Rokhsar D."/>
            <person name="Bevan M.W."/>
        </authorList>
    </citation>
    <scope>NUCLEOTIDE SEQUENCE</scope>
    <source>
        <strain evidence="2">Bd21</strain>
    </source>
</reference>
<evidence type="ECO:0000313" key="2">
    <source>
        <dbReference type="EMBL" id="PNT63022.1"/>
    </source>
</evidence>
<dbReference type="InParanoid" id="A0A2K2CLW8"/>
<name>A0A2K2CLW8_BRADI</name>
<dbReference type="OrthoDB" id="1739625at2759"/>
<sequence>MWLCQRFVAAVIWSISHAFQAILFPPQRNCFFFWEKYLFTRLQNCALTMLAAFSKTAKLCEGCKSEGNETMESQYGICHDLTEDVVVSGDIRNENCFLQSNIFQVVVGMPLK</sequence>
<evidence type="ECO:0000256" key="1">
    <source>
        <dbReference type="SAM" id="SignalP"/>
    </source>
</evidence>
<keyword evidence="1" id="KW-0732">Signal</keyword>
<proteinExistence type="predicted"/>
<dbReference type="Gramene" id="PNT63022">
    <property type="protein sequence ID" value="PNT63022"/>
    <property type="gene ID" value="BRADI_4g10441v3"/>
</dbReference>
<feature type="signal peptide" evidence="1">
    <location>
        <begin position="1"/>
        <end position="18"/>
    </location>
</feature>
<evidence type="ECO:0008006" key="5">
    <source>
        <dbReference type="Google" id="ProtNLM"/>
    </source>
</evidence>
<dbReference type="AlphaFoldDB" id="A0A2K2CLW8"/>
<evidence type="ECO:0000313" key="4">
    <source>
        <dbReference type="Proteomes" id="UP000008810"/>
    </source>
</evidence>
<protein>
    <recommendedName>
        <fullName evidence="5">Secreted protein</fullName>
    </recommendedName>
</protein>
<organism evidence="2">
    <name type="scientific">Brachypodium distachyon</name>
    <name type="common">Purple false brome</name>
    <name type="synonym">Trachynia distachya</name>
    <dbReference type="NCBI Taxonomy" id="15368"/>
    <lineage>
        <taxon>Eukaryota</taxon>
        <taxon>Viridiplantae</taxon>
        <taxon>Streptophyta</taxon>
        <taxon>Embryophyta</taxon>
        <taxon>Tracheophyta</taxon>
        <taxon>Spermatophyta</taxon>
        <taxon>Magnoliopsida</taxon>
        <taxon>Liliopsida</taxon>
        <taxon>Poales</taxon>
        <taxon>Poaceae</taxon>
        <taxon>BOP clade</taxon>
        <taxon>Pooideae</taxon>
        <taxon>Stipodae</taxon>
        <taxon>Brachypodieae</taxon>
        <taxon>Brachypodium</taxon>
    </lineage>
</organism>
<dbReference type="Proteomes" id="UP000008810">
    <property type="component" value="Chromosome 4"/>
</dbReference>
<dbReference type="EMBL" id="CM000883">
    <property type="protein sequence ID" value="PNT63022.1"/>
    <property type="molecule type" value="Genomic_DNA"/>
</dbReference>
<reference evidence="2 3" key="1">
    <citation type="journal article" date="2010" name="Nature">
        <title>Genome sequencing and analysis of the model grass Brachypodium distachyon.</title>
        <authorList>
            <consortium name="International Brachypodium Initiative"/>
        </authorList>
    </citation>
    <scope>NUCLEOTIDE SEQUENCE [LARGE SCALE GENOMIC DNA]</scope>
    <source>
        <strain evidence="2 3">Bd21</strain>
    </source>
</reference>
<evidence type="ECO:0000313" key="3">
    <source>
        <dbReference type="EnsemblPlants" id="PNT63022"/>
    </source>
</evidence>
<accession>A0A2K2CLW8</accession>
<gene>
    <name evidence="2" type="ORF">BRADI_4g10441v3</name>
</gene>
<feature type="chain" id="PRO_5036043219" description="Secreted protein" evidence="1">
    <location>
        <begin position="19"/>
        <end position="112"/>
    </location>
</feature>